<accession>A0A7W7RN87</accession>
<dbReference type="InterPro" id="IPR007278">
    <property type="entry name" value="DUF397"/>
</dbReference>
<evidence type="ECO:0000313" key="3">
    <source>
        <dbReference type="Proteomes" id="UP000523007"/>
    </source>
</evidence>
<protein>
    <recommendedName>
        <fullName evidence="1">DUF397 domain-containing protein</fullName>
    </recommendedName>
</protein>
<comment type="caution">
    <text evidence="2">The sequence shown here is derived from an EMBL/GenBank/DDBJ whole genome shotgun (WGS) entry which is preliminary data.</text>
</comment>
<reference evidence="2 3" key="1">
    <citation type="submission" date="2020-08" db="EMBL/GenBank/DDBJ databases">
        <title>Sequencing the genomes of 1000 actinobacteria strains.</title>
        <authorList>
            <person name="Klenk H.-P."/>
        </authorList>
    </citation>
    <scope>NUCLEOTIDE SEQUENCE [LARGE SCALE GENOMIC DNA]</scope>
    <source>
        <strain evidence="2 3">DSM 102030</strain>
    </source>
</reference>
<name>A0A7W7RN87_9ACTN</name>
<dbReference type="EMBL" id="JACHJT010000002">
    <property type="protein sequence ID" value="MBB4935095.1"/>
    <property type="molecule type" value="Genomic_DNA"/>
</dbReference>
<sequence length="118" mass="13189">MELRDGRLVGHEEYLSGVNVVSGPKVNKLVELFGNLQGEALSTHASVELTDTIRKELRQWRIGTSPATAAAGTPDCLECRTTRDQVQVRDTQHRDHGHLGFPLAEWRAFLAQVRRDTV</sequence>
<dbReference type="Proteomes" id="UP000523007">
    <property type="component" value="Unassembled WGS sequence"/>
</dbReference>
<proteinExistence type="predicted"/>
<dbReference type="Pfam" id="PF04149">
    <property type="entry name" value="DUF397"/>
    <property type="match status" value="1"/>
</dbReference>
<dbReference type="AlphaFoldDB" id="A0A7W7RN87"/>
<organism evidence="2 3">
    <name type="scientific">Lipingzhangella halophila</name>
    <dbReference type="NCBI Taxonomy" id="1783352"/>
    <lineage>
        <taxon>Bacteria</taxon>
        <taxon>Bacillati</taxon>
        <taxon>Actinomycetota</taxon>
        <taxon>Actinomycetes</taxon>
        <taxon>Streptosporangiales</taxon>
        <taxon>Nocardiopsidaceae</taxon>
        <taxon>Lipingzhangella</taxon>
    </lineage>
</organism>
<gene>
    <name evidence="2" type="ORF">F4561_005989</name>
</gene>
<evidence type="ECO:0000259" key="1">
    <source>
        <dbReference type="Pfam" id="PF04149"/>
    </source>
</evidence>
<keyword evidence="3" id="KW-1185">Reference proteome</keyword>
<feature type="domain" description="DUF397" evidence="1">
    <location>
        <begin position="69"/>
        <end position="114"/>
    </location>
</feature>
<evidence type="ECO:0000313" key="2">
    <source>
        <dbReference type="EMBL" id="MBB4935095.1"/>
    </source>
</evidence>